<evidence type="ECO:0000256" key="4">
    <source>
        <dbReference type="ARBA" id="ARBA00022737"/>
    </source>
</evidence>
<dbReference type="GO" id="GO:0010557">
    <property type="term" value="P:positive regulation of macromolecule biosynthetic process"/>
    <property type="evidence" value="ECO:0007669"/>
    <property type="project" value="UniProtKB-ARBA"/>
</dbReference>
<evidence type="ECO:0000256" key="3">
    <source>
        <dbReference type="ARBA" id="ARBA00022553"/>
    </source>
</evidence>
<evidence type="ECO:0000313" key="12">
    <source>
        <dbReference type="Proteomes" id="UP001178461"/>
    </source>
</evidence>
<dbReference type="EMBL" id="OX395127">
    <property type="protein sequence ID" value="CAI5767062.1"/>
    <property type="molecule type" value="Genomic_DNA"/>
</dbReference>
<evidence type="ECO:0000256" key="7">
    <source>
        <dbReference type="ARBA" id="ARBA00023125"/>
    </source>
</evidence>
<dbReference type="GO" id="GO:0005634">
    <property type="term" value="C:nucleus"/>
    <property type="evidence" value="ECO:0007669"/>
    <property type="project" value="UniProtKB-SubCell"/>
</dbReference>
<keyword evidence="9" id="KW-0539">Nucleus</keyword>
<evidence type="ECO:0000313" key="11">
    <source>
        <dbReference type="EMBL" id="CAI5767062.1"/>
    </source>
</evidence>
<feature type="compositionally biased region" description="Basic residues" evidence="10">
    <location>
        <begin position="40"/>
        <end position="50"/>
    </location>
</feature>
<comment type="subcellular location">
    <subcellularLocation>
        <location evidence="1">Nucleus</location>
    </subcellularLocation>
</comment>
<dbReference type="PANTHER" id="PTHR23341:SF2">
    <property type="entry name" value="HIGH MOBILITY GROUP PROTEIN HMG-12"/>
    <property type="match status" value="1"/>
</dbReference>
<protein>
    <submittedName>
        <fullName evidence="11">High mobility group protein HMGI-C-like</fullName>
    </submittedName>
</protein>
<dbReference type="InterPro" id="IPR017956">
    <property type="entry name" value="AT_hook_DNA-bd_motif"/>
</dbReference>
<proteinExistence type="inferred from homology"/>
<dbReference type="GO" id="GO:0003712">
    <property type="term" value="F:transcription coregulator activity"/>
    <property type="evidence" value="ECO:0007669"/>
    <property type="project" value="TreeGrafter"/>
</dbReference>
<dbReference type="GO" id="GO:0003677">
    <property type="term" value="F:DNA binding"/>
    <property type="evidence" value="ECO:0007669"/>
    <property type="project" value="UniProtKB-KW"/>
</dbReference>
<evidence type="ECO:0000256" key="9">
    <source>
        <dbReference type="ARBA" id="ARBA00023242"/>
    </source>
</evidence>
<dbReference type="PANTHER" id="PTHR23341">
    <property type="entry name" value="HIGH MOBILITY GROUP PROTEINS HMG-A AND C"/>
    <property type="match status" value="1"/>
</dbReference>
<keyword evidence="8" id="KW-0804">Transcription</keyword>
<gene>
    <name evidence="11" type="ORF">PODLI_1B005543</name>
</gene>
<keyword evidence="4" id="KW-0677">Repeat</keyword>
<feature type="compositionally biased region" description="Polar residues" evidence="10">
    <location>
        <begin position="86"/>
        <end position="100"/>
    </location>
</feature>
<dbReference type="GO" id="GO:0000785">
    <property type="term" value="C:chromatin"/>
    <property type="evidence" value="ECO:0007669"/>
    <property type="project" value="InterPro"/>
</dbReference>
<dbReference type="GO" id="GO:0006355">
    <property type="term" value="P:regulation of DNA-templated transcription"/>
    <property type="evidence" value="ECO:0007669"/>
    <property type="project" value="InterPro"/>
</dbReference>
<evidence type="ECO:0000256" key="1">
    <source>
        <dbReference type="ARBA" id="ARBA00004123"/>
    </source>
</evidence>
<dbReference type="PRINTS" id="PR00929">
    <property type="entry name" value="ATHOOK"/>
</dbReference>
<dbReference type="Proteomes" id="UP001178461">
    <property type="component" value="Chromosome 2"/>
</dbReference>
<evidence type="ECO:0000256" key="2">
    <source>
        <dbReference type="ARBA" id="ARBA00010812"/>
    </source>
</evidence>
<dbReference type="Pfam" id="PF02178">
    <property type="entry name" value="AT_hook"/>
    <property type="match status" value="3"/>
</dbReference>
<feature type="compositionally biased region" description="Polar residues" evidence="10">
    <location>
        <begin position="117"/>
        <end position="137"/>
    </location>
</feature>
<keyword evidence="5" id="KW-0007">Acetylation</keyword>
<feature type="region of interest" description="Disordered" evidence="10">
    <location>
        <begin position="1"/>
        <end position="137"/>
    </location>
</feature>
<keyword evidence="7" id="KW-0238">DNA-binding</keyword>
<evidence type="ECO:0000256" key="6">
    <source>
        <dbReference type="ARBA" id="ARBA00023015"/>
    </source>
</evidence>
<evidence type="ECO:0000256" key="8">
    <source>
        <dbReference type="ARBA" id="ARBA00023163"/>
    </source>
</evidence>
<evidence type="ECO:0000256" key="5">
    <source>
        <dbReference type="ARBA" id="ARBA00022990"/>
    </source>
</evidence>
<accession>A0AA35P0E5</accession>
<keyword evidence="3" id="KW-0597">Phosphoprotein</keyword>
<dbReference type="AlphaFoldDB" id="A0AA35P0E5"/>
<organism evidence="11 12">
    <name type="scientific">Podarcis lilfordi</name>
    <name type="common">Lilford's wall lizard</name>
    <dbReference type="NCBI Taxonomy" id="74358"/>
    <lineage>
        <taxon>Eukaryota</taxon>
        <taxon>Metazoa</taxon>
        <taxon>Chordata</taxon>
        <taxon>Craniata</taxon>
        <taxon>Vertebrata</taxon>
        <taxon>Euteleostomi</taxon>
        <taxon>Lepidosauria</taxon>
        <taxon>Squamata</taxon>
        <taxon>Bifurcata</taxon>
        <taxon>Unidentata</taxon>
        <taxon>Episquamata</taxon>
        <taxon>Laterata</taxon>
        <taxon>Lacertibaenia</taxon>
        <taxon>Lacertidae</taxon>
        <taxon>Podarcis</taxon>
    </lineage>
</organism>
<keyword evidence="6" id="KW-0805">Transcription regulation</keyword>
<sequence length="137" mass="14825">MSNIGKQAGPGSTVPTELPKRKRGRPRKQPQEPVGPLPPKKPRGRPKGSKKLSAGSGQMVHTSVEKRPRGRPRKWLVVQEEEFQKATIQGRSNPSSNTSCPAAEGTSGKGCHRINRNTEPSRSLDTSPAVVQQQTAC</sequence>
<reference evidence="11" key="1">
    <citation type="submission" date="2022-12" db="EMBL/GenBank/DDBJ databases">
        <authorList>
            <person name="Alioto T."/>
            <person name="Alioto T."/>
            <person name="Gomez Garrido J."/>
        </authorList>
    </citation>
    <scope>NUCLEOTIDE SEQUENCE</scope>
</reference>
<dbReference type="PRINTS" id="PR00930">
    <property type="entry name" value="HIGHMOBLTYIY"/>
</dbReference>
<evidence type="ECO:0000256" key="10">
    <source>
        <dbReference type="SAM" id="MobiDB-lite"/>
    </source>
</evidence>
<name>A0AA35P0E5_9SAUR</name>
<dbReference type="InterPro" id="IPR000116">
    <property type="entry name" value="HMGA"/>
</dbReference>
<dbReference type="SMART" id="SM00384">
    <property type="entry name" value="AT_hook"/>
    <property type="match status" value="3"/>
</dbReference>
<comment type="similarity">
    <text evidence="2">Belongs to the HMGA family.</text>
</comment>
<keyword evidence="12" id="KW-1185">Reference proteome</keyword>